<dbReference type="RefSeq" id="WP_056010928.1">
    <property type="nucleotide sequence ID" value="NZ_LLYZ01000002.1"/>
</dbReference>
<evidence type="ECO:0000313" key="8">
    <source>
        <dbReference type="Proteomes" id="UP000051682"/>
    </source>
</evidence>
<feature type="transmembrane region" description="Helical" evidence="5">
    <location>
        <begin position="40"/>
        <end position="65"/>
    </location>
</feature>
<accession>A0A0Q3HVK6</accession>
<protein>
    <submittedName>
        <fullName evidence="7">DoxX family protein</fullName>
    </submittedName>
</protein>
<keyword evidence="8" id="KW-1185">Reference proteome</keyword>
<feature type="domain" description="Methylamine utilisation protein MauE" evidence="6">
    <location>
        <begin position="1"/>
        <end position="87"/>
    </location>
</feature>
<evidence type="ECO:0000313" key="7">
    <source>
        <dbReference type="EMBL" id="KQK26864.1"/>
    </source>
</evidence>
<dbReference type="GO" id="GO:0016020">
    <property type="term" value="C:membrane"/>
    <property type="evidence" value="ECO:0007669"/>
    <property type="project" value="UniProtKB-SubCell"/>
</dbReference>
<evidence type="ECO:0000256" key="1">
    <source>
        <dbReference type="ARBA" id="ARBA00004141"/>
    </source>
</evidence>
<dbReference type="GO" id="GO:0030416">
    <property type="term" value="P:methylamine metabolic process"/>
    <property type="evidence" value="ECO:0007669"/>
    <property type="project" value="InterPro"/>
</dbReference>
<evidence type="ECO:0000256" key="4">
    <source>
        <dbReference type="ARBA" id="ARBA00023136"/>
    </source>
</evidence>
<evidence type="ECO:0000256" key="5">
    <source>
        <dbReference type="SAM" id="Phobius"/>
    </source>
</evidence>
<reference evidence="7 8" key="1">
    <citation type="submission" date="2015-10" db="EMBL/GenBank/DDBJ databases">
        <title>Chryseobacterium aquaticum genome.</title>
        <authorList>
            <person name="Newman J.D."/>
            <person name="Ferguson M.B."/>
            <person name="Miller J.R."/>
        </authorList>
    </citation>
    <scope>NUCLEOTIDE SEQUENCE [LARGE SCALE GENOMIC DNA]</scope>
    <source>
        <strain evidence="7 8">KCTC 12483</strain>
    </source>
</reference>
<organism evidence="7 8">
    <name type="scientific">Chryseobacterium aquaticum</name>
    <dbReference type="NCBI Taxonomy" id="452084"/>
    <lineage>
        <taxon>Bacteria</taxon>
        <taxon>Pseudomonadati</taxon>
        <taxon>Bacteroidota</taxon>
        <taxon>Flavobacteriia</taxon>
        <taxon>Flavobacteriales</taxon>
        <taxon>Weeksellaceae</taxon>
        <taxon>Chryseobacterium group</taxon>
        <taxon>Chryseobacterium</taxon>
    </lineage>
</organism>
<sequence>MKIVKFIVCLLFGLMFINAGLDKFFHYNPMPELSEEQMKVYAAFGTIGWLMPLVGAVEVIGGLLCIFPKTRALGAIVILPVMVGIVLHNVYRDPSSVGITISAVLMLINIWIIIDNKEKYNALVK</sequence>
<dbReference type="AlphaFoldDB" id="A0A0Q3HVK6"/>
<dbReference type="Pfam" id="PF07291">
    <property type="entry name" value="MauE"/>
    <property type="match status" value="1"/>
</dbReference>
<keyword evidence="3 5" id="KW-1133">Transmembrane helix</keyword>
<feature type="transmembrane region" description="Helical" evidence="5">
    <location>
        <begin position="72"/>
        <end position="91"/>
    </location>
</feature>
<dbReference type="OrthoDB" id="8161897at2"/>
<dbReference type="InterPro" id="IPR009908">
    <property type="entry name" value="Methylamine_util_MauE"/>
</dbReference>
<gene>
    <name evidence="7" type="ORF">AR438_01190</name>
</gene>
<comment type="subcellular location">
    <subcellularLocation>
        <location evidence="1">Membrane</location>
        <topology evidence="1">Multi-pass membrane protein</topology>
    </subcellularLocation>
</comment>
<keyword evidence="4 5" id="KW-0472">Membrane</keyword>
<name>A0A0Q3HVK6_9FLAO</name>
<feature type="transmembrane region" description="Helical" evidence="5">
    <location>
        <begin position="97"/>
        <end position="114"/>
    </location>
</feature>
<proteinExistence type="predicted"/>
<evidence type="ECO:0000256" key="2">
    <source>
        <dbReference type="ARBA" id="ARBA00022692"/>
    </source>
</evidence>
<keyword evidence="2 5" id="KW-0812">Transmembrane</keyword>
<dbReference type="Proteomes" id="UP000051682">
    <property type="component" value="Unassembled WGS sequence"/>
</dbReference>
<dbReference type="EMBL" id="LLYZ01000002">
    <property type="protein sequence ID" value="KQK26864.1"/>
    <property type="molecule type" value="Genomic_DNA"/>
</dbReference>
<evidence type="ECO:0000259" key="6">
    <source>
        <dbReference type="Pfam" id="PF07291"/>
    </source>
</evidence>
<evidence type="ECO:0000256" key="3">
    <source>
        <dbReference type="ARBA" id="ARBA00022989"/>
    </source>
</evidence>
<comment type="caution">
    <text evidence="7">The sequence shown here is derived from an EMBL/GenBank/DDBJ whole genome shotgun (WGS) entry which is preliminary data.</text>
</comment>
<dbReference type="STRING" id="452084.AR438_01190"/>